<dbReference type="Proteomes" id="UP000824165">
    <property type="component" value="Unassembled WGS sequence"/>
</dbReference>
<dbReference type="PROSITE" id="PS00061">
    <property type="entry name" value="ADH_SHORT"/>
    <property type="match status" value="1"/>
</dbReference>
<dbReference type="GO" id="GO:0032787">
    <property type="term" value="P:monocarboxylic acid metabolic process"/>
    <property type="evidence" value="ECO:0007669"/>
    <property type="project" value="UniProtKB-ARBA"/>
</dbReference>
<evidence type="ECO:0000313" key="6">
    <source>
        <dbReference type="Proteomes" id="UP000824165"/>
    </source>
</evidence>
<dbReference type="InterPro" id="IPR057326">
    <property type="entry name" value="KR_dom"/>
</dbReference>
<dbReference type="PANTHER" id="PTHR42879">
    <property type="entry name" value="3-OXOACYL-(ACYL-CARRIER-PROTEIN) REDUCTASE"/>
    <property type="match status" value="1"/>
</dbReference>
<dbReference type="SMART" id="SM00822">
    <property type="entry name" value="PKS_KR"/>
    <property type="match status" value="1"/>
</dbReference>
<keyword evidence="3" id="KW-0443">Lipid metabolism</keyword>
<dbReference type="Gene3D" id="3.40.50.720">
    <property type="entry name" value="NAD(P)-binding Rossmann-like Domain"/>
    <property type="match status" value="1"/>
</dbReference>
<dbReference type="GO" id="GO:0008202">
    <property type="term" value="P:steroid metabolic process"/>
    <property type="evidence" value="ECO:0007669"/>
    <property type="project" value="UniProtKB-KW"/>
</dbReference>
<dbReference type="InterPro" id="IPR002347">
    <property type="entry name" value="SDR_fam"/>
</dbReference>
<reference evidence="5" key="1">
    <citation type="submission" date="2020-10" db="EMBL/GenBank/DDBJ databases">
        <authorList>
            <person name="Gilroy R."/>
        </authorList>
    </citation>
    <scope>NUCLEOTIDE SEQUENCE</scope>
    <source>
        <strain evidence="5">CHK181-108</strain>
    </source>
</reference>
<dbReference type="InterPro" id="IPR036291">
    <property type="entry name" value="NAD(P)-bd_dom_sf"/>
</dbReference>
<reference evidence="5" key="2">
    <citation type="journal article" date="2021" name="PeerJ">
        <title>Extensive microbial diversity within the chicken gut microbiome revealed by metagenomics and culture.</title>
        <authorList>
            <person name="Gilroy R."/>
            <person name="Ravi A."/>
            <person name="Getino M."/>
            <person name="Pursley I."/>
            <person name="Horton D.L."/>
            <person name="Alikhan N.F."/>
            <person name="Baker D."/>
            <person name="Gharbi K."/>
            <person name="Hall N."/>
            <person name="Watson M."/>
            <person name="Adriaenssens E.M."/>
            <person name="Foster-Nyarko E."/>
            <person name="Jarju S."/>
            <person name="Secka A."/>
            <person name="Antonio M."/>
            <person name="Oren A."/>
            <person name="Chaudhuri R.R."/>
            <person name="La Ragione R."/>
            <person name="Hildebrand F."/>
            <person name="Pallen M.J."/>
        </authorList>
    </citation>
    <scope>NUCLEOTIDE SEQUENCE</scope>
    <source>
        <strain evidence="5">CHK181-108</strain>
    </source>
</reference>
<feature type="domain" description="Ketoreductase" evidence="4">
    <location>
        <begin position="2"/>
        <end position="171"/>
    </location>
</feature>
<keyword evidence="2" id="KW-0560">Oxidoreductase</keyword>
<evidence type="ECO:0000256" key="2">
    <source>
        <dbReference type="ARBA" id="ARBA00023002"/>
    </source>
</evidence>
<proteinExistence type="inferred from homology"/>
<sequence>MRNVLITGGSRGIGRACVERFAAEGERVFFTYKSNSAAAEEVSEKTGAIAVKAGDIGLLKETVGKYGRLGVLVNNAGIAGQKLFQDITECDWDEMFDTNVRDMFLAAKAFYDDFIHEKYGRIINISSVWGVSGASCEVHYSASKAAVIGFTKALAKEAGPSGVTVNCIAPGVIDTDMNAPLGRETLNALACETPLCRLGTAGDVAELAVFLASDKASFITGQVIGCDGGFGI</sequence>
<evidence type="ECO:0000256" key="1">
    <source>
        <dbReference type="ARBA" id="ARBA00006484"/>
    </source>
</evidence>
<evidence type="ECO:0000259" key="4">
    <source>
        <dbReference type="SMART" id="SM00822"/>
    </source>
</evidence>
<dbReference type="AlphaFoldDB" id="A0A9D1KQQ9"/>
<dbReference type="InterPro" id="IPR050259">
    <property type="entry name" value="SDR"/>
</dbReference>
<dbReference type="EMBL" id="DVLU01000104">
    <property type="protein sequence ID" value="HIT86144.1"/>
    <property type="molecule type" value="Genomic_DNA"/>
</dbReference>
<dbReference type="SUPFAM" id="SSF51735">
    <property type="entry name" value="NAD(P)-binding Rossmann-fold domains"/>
    <property type="match status" value="1"/>
</dbReference>
<dbReference type="FunFam" id="3.40.50.720:FF:000173">
    <property type="entry name" value="3-oxoacyl-[acyl-carrier protein] reductase"/>
    <property type="match status" value="1"/>
</dbReference>
<comment type="caution">
    <text evidence="5">The sequence shown here is derived from an EMBL/GenBank/DDBJ whole genome shotgun (WGS) entry which is preliminary data.</text>
</comment>
<gene>
    <name evidence="5" type="ORF">IAA60_09635</name>
</gene>
<dbReference type="GO" id="GO:0016491">
    <property type="term" value="F:oxidoreductase activity"/>
    <property type="evidence" value="ECO:0007669"/>
    <property type="project" value="UniProtKB-KW"/>
</dbReference>
<name>A0A9D1KQQ9_9FIRM</name>
<protein>
    <submittedName>
        <fullName evidence="5">3-oxoacyl-ACP reductase FabG</fullName>
    </submittedName>
</protein>
<organism evidence="5 6">
    <name type="scientific">Candidatus Ornithomonoglobus intestinigallinarum</name>
    <dbReference type="NCBI Taxonomy" id="2840894"/>
    <lineage>
        <taxon>Bacteria</taxon>
        <taxon>Bacillati</taxon>
        <taxon>Bacillota</taxon>
        <taxon>Clostridia</taxon>
        <taxon>Candidatus Ornithomonoglobus</taxon>
    </lineage>
</organism>
<evidence type="ECO:0000256" key="3">
    <source>
        <dbReference type="ARBA" id="ARBA00023221"/>
    </source>
</evidence>
<dbReference type="PANTHER" id="PTHR42879:SF2">
    <property type="entry name" value="3-OXOACYL-[ACYL-CARRIER-PROTEIN] REDUCTASE FABG"/>
    <property type="match status" value="1"/>
</dbReference>
<dbReference type="PRINTS" id="PR00080">
    <property type="entry name" value="SDRFAMILY"/>
</dbReference>
<dbReference type="Pfam" id="PF13561">
    <property type="entry name" value="adh_short_C2"/>
    <property type="match status" value="1"/>
</dbReference>
<evidence type="ECO:0000313" key="5">
    <source>
        <dbReference type="EMBL" id="HIT86144.1"/>
    </source>
</evidence>
<comment type="similarity">
    <text evidence="1">Belongs to the short-chain dehydrogenases/reductases (SDR) family.</text>
</comment>
<accession>A0A9D1KQQ9</accession>
<dbReference type="InterPro" id="IPR020904">
    <property type="entry name" value="Sc_DH/Rdtase_CS"/>
</dbReference>
<dbReference type="PRINTS" id="PR00081">
    <property type="entry name" value="GDHRDH"/>
</dbReference>
<keyword evidence="3" id="KW-0753">Steroid metabolism</keyword>